<dbReference type="GO" id="GO:0005737">
    <property type="term" value="C:cytoplasm"/>
    <property type="evidence" value="ECO:0007669"/>
    <property type="project" value="TreeGrafter"/>
</dbReference>
<dbReference type="AlphaFoldDB" id="A0A9P5XIL9"/>
<evidence type="ECO:0000313" key="5">
    <source>
        <dbReference type="Proteomes" id="UP000807342"/>
    </source>
</evidence>
<dbReference type="InterPro" id="IPR051635">
    <property type="entry name" value="SNAT-like"/>
</dbReference>
<protein>
    <submittedName>
        <fullName evidence="4">Acyl-CoA N-acyltransferase</fullName>
    </submittedName>
</protein>
<dbReference type="PANTHER" id="PTHR10908:SF0">
    <property type="entry name" value="SEROTONIN N-ACETYLTRANSFERASE"/>
    <property type="match status" value="1"/>
</dbReference>
<sequence>MAAPTNLTFDLVKAEEVSDAIIIEQEGFPPDEAGSLDKFKFRQEQAPDLFLGAFILQNDSRKIIGYICSTLSSSETLTHESMSEHAPGASTICIHSICVQKSLQGKGIAMKLLKEYVSRLRTRAEAGSVPYKRIVLISHENLIPFYENAGFKNLGKSGVVHGSLPWYELRVDLIKSDPSILGTTAPTTTSLVSTIDVAAMPPAQQGSQQIPAGLWEALSRDSSRKNRPTGKPLVSFENGLDDVIASAGEGTSTNKFDLLCLRPGCGSIILKAGVATWVERASEQVSG</sequence>
<keyword evidence="2" id="KW-0012">Acyltransferase</keyword>
<dbReference type="InterPro" id="IPR016181">
    <property type="entry name" value="Acyl_CoA_acyltransferase"/>
</dbReference>
<dbReference type="CDD" id="cd04301">
    <property type="entry name" value="NAT_SF"/>
    <property type="match status" value="1"/>
</dbReference>
<evidence type="ECO:0000256" key="1">
    <source>
        <dbReference type="ARBA" id="ARBA00022679"/>
    </source>
</evidence>
<dbReference type="Proteomes" id="UP000807342">
    <property type="component" value="Unassembled WGS sequence"/>
</dbReference>
<dbReference type="EMBL" id="MU151083">
    <property type="protein sequence ID" value="KAF9451558.1"/>
    <property type="molecule type" value="Genomic_DNA"/>
</dbReference>
<accession>A0A9P5XIL9</accession>
<reference evidence="4" key="1">
    <citation type="submission" date="2020-11" db="EMBL/GenBank/DDBJ databases">
        <authorList>
            <consortium name="DOE Joint Genome Institute"/>
            <person name="Ahrendt S."/>
            <person name="Riley R."/>
            <person name="Andreopoulos W."/>
            <person name="Labutti K."/>
            <person name="Pangilinan J."/>
            <person name="Ruiz-Duenas F.J."/>
            <person name="Barrasa J.M."/>
            <person name="Sanchez-Garcia M."/>
            <person name="Camarero S."/>
            <person name="Miyauchi S."/>
            <person name="Serrano A."/>
            <person name="Linde D."/>
            <person name="Babiker R."/>
            <person name="Drula E."/>
            <person name="Ayuso-Fernandez I."/>
            <person name="Pacheco R."/>
            <person name="Padilla G."/>
            <person name="Ferreira P."/>
            <person name="Barriuso J."/>
            <person name="Kellner H."/>
            <person name="Castanera R."/>
            <person name="Alfaro M."/>
            <person name="Ramirez L."/>
            <person name="Pisabarro A.G."/>
            <person name="Kuo A."/>
            <person name="Tritt A."/>
            <person name="Lipzen A."/>
            <person name="He G."/>
            <person name="Yan M."/>
            <person name="Ng V."/>
            <person name="Cullen D."/>
            <person name="Martin F."/>
            <person name="Rosso M.-N."/>
            <person name="Henrissat B."/>
            <person name="Hibbett D."/>
            <person name="Martinez A.T."/>
            <person name="Grigoriev I.V."/>
        </authorList>
    </citation>
    <scope>NUCLEOTIDE SEQUENCE</scope>
    <source>
        <strain evidence="4">MF-IS2</strain>
    </source>
</reference>
<dbReference type="OrthoDB" id="30840at2759"/>
<keyword evidence="1" id="KW-0808">Transferase</keyword>
<gene>
    <name evidence="4" type="ORF">P691DRAFT_662920</name>
</gene>
<proteinExistence type="predicted"/>
<dbReference type="Gene3D" id="3.40.630.30">
    <property type="match status" value="1"/>
</dbReference>
<organism evidence="4 5">
    <name type="scientific">Macrolepiota fuliginosa MF-IS2</name>
    <dbReference type="NCBI Taxonomy" id="1400762"/>
    <lineage>
        <taxon>Eukaryota</taxon>
        <taxon>Fungi</taxon>
        <taxon>Dikarya</taxon>
        <taxon>Basidiomycota</taxon>
        <taxon>Agaricomycotina</taxon>
        <taxon>Agaricomycetes</taxon>
        <taxon>Agaricomycetidae</taxon>
        <taxon>Agaricales</taxon>
        <taxon>Agaricineae</taxon>
        <taxon>Agaricaceae</taxon>
        <taxon>Macrolepiota</taxon>
    </lineage>
</organism>
<dbReference type="GO" id="GO:0004059">
    <property type="term" value="F:aralkylamine N-acetyltransferase activity"/>
    <property type="evidence" value="ECO:0007669"/>
    <property type="project" value="TreeGrafter"/>
</dbReference>
<feature type="domain" description="N-acetyltransferase" evidence="3">
    <location>
        <begin position="7"/>
        <end position="178"/>
    </location>
</feature>
<evidence type="ECO:0000256" key="2">
    <source>
        <dbReference type="ARBA" id="ARBA00023315"/>
    </source>
</evidence>
<name>A0A9P5XIL9_9AGAR</name>
<keyword evidence="5" id="KW-1185">Reference proteome</keyword>
<dbReference type="PROSITE" id="PS51186">
    <property type="entry name" value="GNAT"/>
    <property type="match status" value="1"/>
</dbReference>
<dbReference type="PANTHER" id="PTHR10908">
    <property type="entry name" value="SEROTONIN N-ACETYLTRANSFERASE"/>
    <property type="match status" value="1"/>
</dbReference>
<dbReference type="InterPro" id="IPR000182">
    <property type="entry name" value="GNAT_dom"/>
</dbReference>
<dbReference type="SUPFAM" id="SSF55729">
    <property type="entry name" value="Acyl-CoA N-acyltransferases (Nat)"/>
    <property type="match status" value="1"/>
</dbReference>
<evidence type="ECO:0000259" key="3">
    <source>
        <dbReference type="PROSITE" id="PS51186"/>
    </source>
</evidence>
<evidence type="ECO:0000313" key="4">
    <source>
        <dbReference type="EMBL" id="KAF9451558.1"/>
    </source>
</evidence>
<dbReference type="Pfam" id="PF13673">
    <property type="entry name" value="Acetyltransf_10"/>
    <property type="match status" value="1"/>
</dbReference>
<comment type="caution">
    <text evidence="4">The sequence shown here is derived from an EMBL/GenBank/DDBJ whole genome shotgun (WGS) entry which is preliminary data.</text>
</comment>